<gene>
    <name evidence="1" type="ORF">CCAN12_640022</name>
</gene>
<organism evidence="1 2">
    <name type="scientific">Capnocytophaga canimorsus</name>
    <dbReference type="NCBI Taxonomy" id="28188"/>
    <lineage>
        <taxon>Bacteria</taxon>
        <taxon>Pseudomonadati</taxon>
        <taxon>Bacteroidota</taxon>
        <taxon>Flavobacteriia</taxon>
        <taxon>Flavobacteriales</taxon>
        <taxon>Flavobacteriaceae</taxon>
        <taxon>Capnocytophaga</taxon>
    </lineage>
</organism>
<protein>
    <submittedName>
        <fullName evidence="1">Uncharacterized protein</fullName>
    </submittedName>
</protein>
<proteinExistence type="predicted"/>
<evidence type="ECO:0000313" key="2">
    <source>
        <dbReference type="Proteomes" id="UP000044026"/>
    </source>
</evidence>
<dbReference type="EMBL" id="CDOE01000061">
    <property type="protein sequence ID" value="CEN36026.1"/>
    <property type="molecule type" value="Genomic_DNA"/>
</dbReference>
<dbReference type="AlphaFoldDB" id="A0A0B7H8R3"/>
<accession>A0A0B7H8R3</accession>
<sequence>MLKNNITLILEKIYTFWLGVNDTKNTPDERSSHPTRYDMYETKVKFVEGKPFLKIMNFQNKKYKMGRKSNSYLGRRPKSFSKYQSAYFTL</sequence>
<name>A0A0B7H8R3_9FLAO</name>
<evidence type="ECO:0000313" key="1">
    <source>
        <dbReference type="EMBL" id="CEN36026.1"/>
    </source>
</evidence>
<dbReference type="Proteomes" id="UP000044026">
    <property type="component" value="Unassembled WGS sequence"/>
</dbReference>
<reference evidence="1 2" key="1">
    <citation type="submission" date="2015-01" db="EMBL/GenBank/DDBJ databases">
        <authorList>
            <person name="Xiang T."/>
            <person name="Song Y."/>
            <person name="Huang L."/>
            <person name="Wang B."/>
            <person name="Wu P."/>
        </authorList>
    </citation>
    <scope>NUCLEOTIDE SEQUENCE [LARGE SCALE GENOMIC DNA]</scope>
    <source>
        <strain evidence="1 2">Cc12</strain>
    </source>
</reference>